<reference evidence="1 2" key="1">
    <citation type="submission" date="2016-10" db="EMBL/GenBank/DDBJ databases">
        <authorList>
            <person name="de Groot N.N."/>
        </authorList>
    </citation>
    <scope>NUCLEOTIDE SEQUENCE [LARGE SCALE GENOMIC DNA]</scope>
    <source>
        <strain evidence="1 2">DSM 44993</strain>
    </source>
</reference>
<dbReference type="InterPro" id="IPR023840">
    <property type="entry name" value="T7SS_Rv3446c"/>
</dbReference>
<dbReference type="STRING" id="394193.SAMN04489732_1171"/>
<gene>
    <name evidence="1" type="ORF">SAMN04489732_1171</name>
</gene>
<keyword evidence="2" id="KW-1185">Reference proteome</keyword>
<dbReference type="Proteomes" id="UP000198582">
    <property type="component" value="Unassembled WGS sequence"/>
</dbReference>
<proteinExistence type="predicted"/>
<dbReference type="NCBIfam" id="TIGR03931">
    <property type="entry name" value="T7SS_Rv3446c"/>
    <property type="match status" value="1"/>
</dbReference>
<accession>A0A1H8YHY5</accession>
<dbReference type="RefSeq" id="WP_245787596.1">
    <property type="nucleotide sequence ID" value="NZ_FOEF01000017.1"/>
</dbReference>
<protein>
    <submittedName>
        <fullName evidence="1">Type VII secretion-associated protein, Rv3446c family, C-terminal domain-containing protein</fullName>
    </submittedName>
</protein>
<evidence type="ECO:0000313" key="2">
    <source>
        <dbReference type="Proteomes" id="UP000198582"/>
    </source>
</evidence>
<name>A0A1H8YHY5_9PSEU</name>
<sequence>MVVLLVAGLVVFLVTRPGDQSGPAPGRPYAQYDFSLVAPEDWVQTSDQVAQRQVILHPQESVAGDDLLVAQEYVMDYDATADRQRLIDALRAEAGSQEKYSGFDPGMTYGGRTVIGYHETKGDQLQVDWYVVVQGKFRVHVGCQYNVPALRQRVAAACDQVVRTLKITS</sequence>
<evidence type="ECO:0000313" key="1">
    <source>
        <dbReference type="EMBL" id="SEP51683.1"/>
    </source>
</evidence>
<dbReference type="AlphaFoldDB" id="A0A1H8YHY5"/>
<organism evidence="1 2">
    <name type="scientific">Amycolatopsis saalfeldensis</name>
    <dbReference type="NCBI Taxonomy" id="394193"/>
    <lineage>
        <taxon>Bacteria</taxon>
        <taxon>Bacillati</taxon>
        <taxon>Actinomycetota</taxon>
        <taxon>Actinomycetes</taxon>
        <taxon>Pseudonocardiales</taxon>
        <taxon>Pseudonocardiaceae</taxon>
        <taxon>Amycolatopsis</taxon>
    </lineage>
</organism>
<dbReference type="EMBL" id="FOEF01000017">
    <property type="protein sequence ID" value="SEP51683.1"/>
    <property type="molecule type" value="Genomic_DNA"/>
</dbReference>